<proteinExistence type="predicted"/>
<dbReference type="Gene3D" id="1.10.101.10">
    <property type="entry name" value="PGBD-like superfamily/PGBD"/>
    <property type="match status" value="1"/>
</dbReference>
<dbReference type="RefSeq" id="WP_248208141.1">
    <property type="nucleotide sequence ID" value="NZ_JALNMH010000006.1"/>
</dbReference>
<evidence type="ECO:0000313" key="2">
    <source>
        <dbReference type="EMBL" id="MCK7593790.1"/>
    </source>
</evidence>
<evidence type="ECO:0000313" key="3">
    <source>
        <dbReference type="Proteomes" id="UP001431449"/>
    </source>
</evidence>
<dbReference type="InterPro" id="IPR002477">
    <property type="entry name" value="Peptidoglycan-bd-like"/>
</dbReference>
<dbReference type="PANTHER" id="PTHR35894:SF1">
    <property type="entry name" value="PHOSPHORIBULOKINASE _ URIDINE KINASE FAMILY"/>
    <property type="match status" value="1"/>
</dbReference>
<organism evidence="2 3">
    <name type="scientific">Pseudomarimonas salicorniae</name>
    <dbReference type="NCBI Taxonomy" id="2933270"/>
    <lineage>
        <taxon>Bacteria</taxon>
        <taxon>Pseudomonadati</taxon>
        <taxon>Pseudomonadota</taxon>
        <taxon>Gammaproteobacteria</taxon>
        <taxon>Lysobacterales</taxon>
        <taxon>Lysobacteraceae</taxon>
        <taxon>Pseudomarimonas</taxon>
    </lineage>
</organism>
<feature type="domain" description="AAA+ ATPase" evidence="1">
    <location>
        <begin position="48"/>
        <end position="198"/>
    </location>
</feature>
<name>A0ABT0GIH0_9GAMM</name>
<dbReference type="SMART" id="SM00382">
    <property type="entry name" value="AAA"/>
    <property type="match status" value="1"/>
</dbReference>
<accession>A0ABT0GIH0</accession>
<dbReference type="PANTHER" id="PTHR35894">
    <property type="entry name" value="GENERAL SECRETION PATHWAY PROTEIN A-RELATED"/>
    <property type="match status" value="1"/>
</dbReference>
<reference evidence="2" key="1">
    <citation type="submission" date="2022-04" db="EMBL/GenBank/DDBJ databases">
        <title>Lysobacter sp. CAU 1642 isolated from sea sand.</title>
        <authorList>
            <person name="Kim W."/>
        </authorList>
    </citation>
    <scope>NUCLEOTIDE SEQUENCE</scope>
    <source>
        <strain evidence="2">CAU 1642</strain>
    </source>
</reference>
<gene>
    <name evidence="2" type="ORF">M0G41_08915</name>
</gene>
<evidence type="ECO:0000259" key="1">
    <source>
        <dbReference type="SMART" id="SM00382"/>
    </source>
</evidence>
<keyword evidence="3" id="KW-1185">Reference proteome</keyword>
<protein>
    <submittedName>
        <fullName evidence="2">AAA family ATPase</fullName>
    </submittedName>
</protein>
<dbReference type="InterPro" id="IPR003593">
    <property type="entry name" value="AAA+_ATPase"/>
</dbReference>
<dbReference type="InterPro" id="IPR027417">
    <property type="entry name" value="P-loop_NTPase"/>
</dbReference>
<dbReference type="InterPro" id="IPR036366">
    <property type="entry name" value="PGBDSf"/>
</dbReference>
<dbReference type="Pfam" id="PF13401">
    <property type="entry name" value="AAA_22"/>
    <property type="match status" value="1"/>
</dbReference>
<dbReference type="InterPro" id="IPR049945">
    <property type="entry name" value="AAA_22"/>
</dbReference>
<sequence>MSGPLPAHLLHLGLLRSPFPSTPDAWHYFDGNGLRERLAEVLHCVIARKGFVLITGEVGLGKSTLLRRLVTRLGEEQCRVALVMNTHLRGNELLRAVLRDLGLTPGNSFDDDLAAFNSYLIERHHAGETVALVIDDAQNLCPESLELIRLLSNLETSQYKLVQIVLCGQPELLDTLGQPRIRQLASRISKHVELLPLSEDEAARYVRFRLDCAGADGIRLSAGALRCLYRDSRGNPRRMHLLLDTCLYGLVAGGGREIGADLVRRASAEAGLLQRGSRGGPTRPTRLAASVFMAACALALLAFSLLRQGPASASVEASVAAPGRLPAPLPEVAGPTSEVDSFALCLQRLTGLDPVDAAASVAEPGVLAGRLYALGSPVELVQLPPDLELRRPAVGCLADPQSGVAGWLAWRPELVAADFALGRQGEPVRALQARLAEAGFYRSALDGEVGPRTVAALASFQRERGLPATGYPDALTRYLLEHDAAPVGAASEDS</sequence>
<dbReference type="EMBL" id="JALNMH010000006">
    <property type="protein sequence ID" value="MCK7593790.1"/>
    <property type="molecule type" value="Genomic_DNA"/>
</dbReference>
<dbReference type="InterPro" id="IPR036365">
    <property type="entry name" value="PGBD-like_sf"/>
</dbReference>
<dbReference type="InterPro" id="IPR052026">
    <property type="entry name" value="ExeA_AAA_ATPase_DNA-bind"/>
</dbReference>
<comment type="caution">
    <text evidence="2">The sequence shown here is derived from an EMBL/GenBank/DDBJ whole genome shotgun (WGS) entry which is preliminary data.</text>
</comment>
<dbReference type="Gene3D" id="3.40.50.300">
    <property type="entry name" value="P-loop containing nucleotide triphosphate hydrolases"/>
    <property type="match status" value="1"/>
</dbReference>
<dbReference type="SUPFAM" id="SSF52540">
    <property type="entry name" value="P-loop containing nucleoside triphosphate hydrolases"/>
    <property type="match status" value="1"/>
</dbReference>
<dbReference type="Proteomes" id="UP001431449">
    <property type="component" value="Unassembled WGS sequence"/>
</dbReference>
<dbReference type="Pfam" id="PF01471">
    <property type="entry name" value="PG_binding_1"/>
    <property type="match status" value="1"/>
</dbReference>
<dbReference type="SUPFAM" id="SSF47090">
    <property type="entry name" value="PGBD-like"/>
    <property type="match status" value="1"/>
</dbReference>